<proteinExistence type="predicted"/>
<accession>A0A388TFY6</accession>
<gene>
    <name evidence="1" type="ORF">NO2_0589</name>
</gene>
<keyword evidence="2" id="KW-1185">Reference proteome</keyword>
<dbReference type="Proteomes" id="UP000275925">
    <property type="component" value="Unassembled WGS sequence"/>
</dbReference>
<evidence type="ECO:0000313" key="2">
    <source>
        <dbReference type="Proteomes" id="UP000275925"/>
    </source>
</evidence>
<dbReference type="AlphaFoldDB" id="A0A388TFY6"/>
<sequence>MRQEIPDSFEIVIKKENDTFRATCSIFPGIFGEGQDEEKAIESLADGLAHKMGTLVKTVITEVFKGDFQALRAKGSAGVRTAPPKRFVLPPVGWLLRGKHIDFAKRRPVLRGTLMLLDMRREQFCQPMPCEEQLFASIMNSGVFAAPLPAECVTPFGILLGVPLIYN</sequence>
<organism evidence="1 2">
    <name type="scientific">Candidatus Termititenax persephonae</name>
    <dbReference type="NCBI Taxonomy" id="2218525"/>
    <lineage>
        <taxon>Bacteria</taxon>
        <taxon>Bacillati</taxon>
        <taxon>Candidatus Margulisiibacteriota</taxon>
        <taxon>Candidatus Termititenacia</taxon>
        <taxon>Candidatus Termititenacales</taxon>
        <taxon>Candidatus Termititenacaceae</taxon>
        <taxon>Candidatus Termititenax</taxon>
    </lineage>
</organism>
<reference evidence="1 2" key="1">
    <citation type="journal article" date="2019" name="ISME J.">
        <title>Genome analyses of uncultured TG2/ZB3 bacteria in 'Margulisbacteria' specifically attached to ectosymbiotic spirochetes of protists in the termite gut.</title>
        <authorList>
            <person name="Utami Y.D."/>
            <person name="Kuwahara H."/>
            <person name="Igai K."/>
            <person name="Murakami T."/>
            <person name="Sugaya K."/>
            <person name="Morikawa T."/>
            <person name="Nagura Y."/>
            <person name="Yuki M."/>
            <person name="Deevong P."/>
            <person name="Inoue T."/>
            <person name="Kihara K."/>
            <person name="Lo N."/>
            <person name="Yamada A."/>
            <person name="Ohkuma M."/>
            <person name="Hongoh Y."/>
        </authorList>
    </citation>
    <scope>NUCLEOTIDE SEQUENCE [LARGE SCALE GENOMIC DNA]</scope>
    <source>
        <strain evidence="1">NkOx7-02</strain>
    </source>
</reference>
<protein>
    <submittedName>
        <fullName evidence="1">Uncharacterized protein</fullName>
    </submittedName>
</protein>
<evidence type="ECO:0000313" key="1">
    <source>
        <dbReference type="EMBL" id="GBR75968.1"/>
    </source>
</evidence>
<dbReference type="EMBL" id="BGZO01000012">
    <property type="protein sequence ID" value="GBR75968.1"/>
    <property type="molecule type" value="Genomic_DNA"/>
</dbReference>
<name>A0A388TFY6_9BACT</name>
<comment type="caution">
    <text evidence="1">The sequence shown here is derived from an EMBL/GenBank/DDBJ whole genome shotgun (WGS) entry which is preliminary data.</text>
</comment>